<gene>
    <name evidence="1" type="ORF">AVEN_221946_1</name>
</gene>
<accession>A0A4Y2F8W9</accession>
<proteinExistence type="predicted"/>
<evidence type="ECO:0000313" key="2">
    <source>
        <dbReference type="Proteomes" id="UP000499080"/>
    </source>
</evidence>
<keyword evidence="2" id="KW-1185">Reference proteome</keyword>
<sequence length="234" mass="26683">MLHTNELPLRYLILEMDGCTKPLDLKDIKKLSTDQQYLYRICLAINDGSCSFSVTENNPGKLSHARWLIPANCLLRLYIGTPSPSQNLIILVKKSYNQDKEKPDFLMSLDETRLFDVSSWKQELGKIFNFDTKKTTKLKTRIKRKSNTSKRDVCKLILAVRDDTDLLDEIQPSCSADLGTDDEYKPIYSEKKFSGQMRIKVKAITLNIHRYGVSDYTAAAIASSVLQCTSRAME</sequence>
<dbReference type="PANTHER" id="PTHR46409:SF1">
    <property type="entry name" value="HTH PSQ-TYPE DOMAIN-CONTAINING PROTEIN"/>
    <property type="match status" value="1"/>
</dbReference>
<dbReference type="Proteomes" id="UP000499080">
    <property type="component" value="Unassembled WGS sequence"/>
</dbReference>
<reference evidence="1 2" key="1">
    <citation type="journal article" date="2019" name="Sci. Rep.">
        <title>Orb-weaving spider Araneus ventricosus genome elucidates the spidroin gene catalogue.</title>
        <authorList>
            <person name="Kono N."/>
            <person name="Nakamura H."/>
            <person name="Ohtoshi R."/>
            <person name="Moran D.A.P."/>
            <person name="Shinohara A."/>
            <person name="Yoshida Y."/>
            <person name="Fujiwara M."/>
            <person name="Mori M."/>
            <person name="Tomita M."/>
            <person name="Arakawa K."/>
        </authorList>
    </citation>
    <scope>NUCLEOTIDE SEQUENCE [LARGE SCALE GENOMIC DNA]</scope>
</reference>
<comment type="caution">
    <text evidence="1">The sequence shown here is derived from an EMBL/GenBank/DDBJ whole genome shotgun (WGS) entry which is preliminary data.</text>
</comment>
<protein>
    <submittedName>
        <fullName evidence="1">Uncharacterized protein</fullName>
    </submittedName>
</protein>
<dbReference type="PANTHER" id="PTHR46409">
    <property type="entry name" value="HTH PSQ-TYPE DOMAIN-CONTAINING PROTEIN"/>
    <property type="match status" value="1"/>
</dbReference>
<dbReference type="OrthoDB" id="7986506at2759"/>
<dbReference type="EMBL" id="BGPR01000817">
    <property type="protein sequence ID" value="GBM36675.1"/>
    <property type="molecule type" value="Genomic_DNA"/>
</dbReference>
<organism evidence="1 2">
    <name type="scientific">Araneus ventricosus</name>
    <name type="common">Orbweaver spider</name>
    <name type="synonym">Epeira ventricosa</name>
    <dbReference type="NCBI Taxonomy" id="182803"/>
    <lineage>
        <taxon>Eukaryota</taxon>
        <taxon>Metazoa</taxon>
        <taxon>Ecdysozoa</taxon>
        <taxon>Arthropoda</taxon>
        <taxon>Chelicerata</taxon>
        <taxon>Arachnida</taxon>
        <taxon>Araneae</taxon>
        <taxon>Araneomorphae</taxon>
        <taxon>Entelegynae</taxon>
        <taxon>Araneoidea</taxon>
        <taxon>Araneidae</taxon>
        <taxon>Araneus</taxon>
    </lineage>
</organism>
<dbReference type="AlphaFoldDB" id="A0A4Y2F8W9"/>
<name>A0A4Y2F8W9_ARAVE</name>
<evidence type="ECO:0000313" key="1">
    <source>
        <dbReference type="EMBL" id="GBM36675.1"/>
    </source>
</evidence>